<dbReference type="CDD" id="cd00143">
    <property type="entry name" value="PP2Cc"/>
    <property type="match status" value="1"/>
</dbReference>
<dbReference type="Proteomes" id="UP000834106">
    <property type="component" value="Chromosome 14"/>
</dbReference>
<protein>
    <recommendedName>
        <fullName evidence="1">PPM-type phosphatase domain-containing protein</fullName>
    </recommendedName>
</protein>
<dbReference type="InterPro" id="IPR036457">
    <property type="entry name" value="PPM-type-like_dom_sf"/>
</dbReference>
<sequence>MSAGIASLYGSLLHHALQNACIYRDCGLIVMRKEWIKQIQMVQLSSLLTSLSKNVSISSRKRRTDVGKQAADQLVKEAKRKELVRTSSGVVNADKYNNFTSVYSKRGKKGINQDRFIVWEEFGFQEDMAFCGVFDGHGPWGHLVAKTVRELMPSSLLRNWQEAVALNVLNSGDNLGSDTNHCLFDIWKQSYFKTCSAVDQELQRCTGIDSFYSGTTALTVVRQGNLMIVANVGDSRAVLATTSDDGRLVPVQLTVDLKPNLPHESERITKSRGRIFSCPDEPGVCRVWMPNEQAPNGPGLAMSRAFGDYYIKDFGLISEPEITKRNITSKDQFAILATDGVWDVISNQEAIDIVSSKPDREEAAKRLVECAVSAWKRKGRAAAMDDISAICLFFHEYDHPQSMNSGKPNSKLV</sequence>
<keyword evidence="3" id="KW-1185">Reference proteome</keyword>
<reference evidence="2" key="1">
    <citation type="submission" date="2023-05" db="EMBL/GenBank/DDBJ databases">
        <authorList>
            <person name="Huff M."/>
        </authorList>
    </citation>
    <scope>NUCLEOTIDE SEQUENCE</scope>
</reference>
<dbReference type="InterPro" id="IPR001932">
    <property type="entry name" value="PPM-type_phosphatase-like_dom"/>
</dbReference>
<dbReference type="PANTHER" id="PTHR47992">
    <property type="entry name" value="PROTEIN PHOSPHATASE"/>
    <property type="match status" value="1"/>
</dbReference>
<dbReference type="InterPro" id="IPR015655">
    <property type="entry name" value="PP2C"/>
</dbReference>
<dbReference type="SMART" id="SM00332">
    <property type="entry name" value="PP2Cc"/>
    <property type="match status" value="1"/>
</dbReference>
<name>A0AAD2A025_9LAMI</name>
<organism evidence="2 3">
    <name type="scientific">Fraxinus pennsylvanica</name>
    <dbReference type="NCBI Taxonomy" id="56036"/>
    <lineage>
        <taxon>Eukaryota</taxon>
        <taxon>Viridiplantae</taxon>
        <taxon>Streptophyta</taxon>
        <taxon>Embryophyta</taxon>
        <taxon>Tracheophyta</taxon>
        <taxon>Spermatophyta</taxon>
        <taxon>Magnoliopsida</taxon>
        <taxon>eudicotyledons</taxon>
        <taxon>Gunneridae</taxon>
        <taxon>Pentapetalae</taxon>
        <taxon>asterids</taxon>
        <taxon>lamiids</taxon>
        <taxon>Lamiales</taxon>
        <taxon>Oleaceae</taxon>
        <taxon>Oleeae</taxon>
        <taxon>Fraxinus</taxon>
    </lineage>
</organism>
<dbReference type="SUPFAM" id="SSF81606">
    <property type="entry name" value="PP2C-like"/>
    <property type="match status" value="1"/>
</dbReference>
<proteinExistence type="predicted"/>
<dbReference type="Gene3D" id="3.60.40.10">
    <property type="entry name" value="PPM-type phosphatase domain"/>
    <property type="match status" value="1"/>
</dbReference>
<dbReference type="EMBL" id="OU503049">
    <property type="protein sequence ID" value="CAI9776212.1"/>
    <property type="molecule type" value="Genomic_DNA"/>
</dbReference>
<gene>
    <name evidence="2" type="ORF">FPE_LOCUS23642</name>
</gene>
<dbReference type="AlphaFoldDB" id="A0AAD2A025"/>
<evidence type="ECO:0000313" key="2">
    <source>
        <dbReference type="EMBL" id="CAI9776212.1"/>
    </source>
</evidence>
<accession>A0AAD2A025</accession>
<evidence type="ECO:0000259" key="1">
    <source>
        <dbReference type="PROSITE" id="PS51746"/>
    </source>
</evidence>
<dbReference type="Pfam" id="PF00481">
    <property type="entry name" value="PP2C"/>
    <property type="match status" value="1"/>
</dbReference>
<dbReference type="PROSITE" id="PS51746">
    <property type="entry name" value="PPM_2"/>
    <property type="match status" value="1"/>
</dbReference>
<dbReference type="GO" id="GO:0004722">
    <property type="term" value="F:protein serine/threonine phosphatase activity"/>
    <property type="evidence" value="ECO:0007669"/>
    <property type="project" value="InterPro"/>
</dbReference>
<evidence type="ECO:0000313" key="3">
    <source>
        <dbReference type="Proteomes" id="UP000834106"/>
    </source>
</evidence>
<feature type="domain" description="PPM-type phosphatase" evidence="1">
    <location>
        <begin position="99"/>
        <end position="394"/>
    </location>
</feature>